<reference evidence="3 4" key="1">
    <citation type="submission" date="2019-05" db="EMBL/GenBank/DDBJ databases">
        <title>Emergence of the Ug99 lineage of the wheat stem rust pathogen through somatic hybridization.</title>
        <authorList>
            <person name="Li F."/>
            <person name="Upadhyaya N.M."/>
            <person name="Sperschneider J."/>
            <person name="Matny O."/>
            <person name="Nguyen-Phuc H."/>
            <person name="Mago R."/>
            <person name="Raley C."/>
            <person name="Miller M.E."/>
            <person name="Silverstein K.A.T."/>
            <person name="Henningsen E."/>
            <person name="Hirsch C.D."/>
            <person name="Visser B."/>
            <person name="Pretorius Z.A."/>
            <person name="Steffenson B.J."/>
            <person name="Schwessinger B."/>
            <person name="Dodds P.N."/>
            <person name="Figueroa M."/>
        </authorList>
    </citation>
    <scope>NUCLEOTIDE SEQUENCE [LARGE SCALE GENOMIC DNA]</scope>
    <source>
        <strain evidence="3 4">Ug99</strain>
    </source>
</reference>
<keyword evidence="2" id="KW-0732">Signal</keyword>
<evidence type="ECO:0000256" key="1">
    <source>
        <dbReference type="SAM" id="MobiDB-lite"/>
    </source>
</evidence>
<comment type="caution">
    <text evidence="3">The sequence shown here is derived from an EMBL/GenBank/DDBJ whole genome shotgun (WGS) entry which is preliminary data.</text>
</comment>
<feature type="region of interest" description="Disordered" evidence="1">
    <location>
        <begin position="368"/>
        <end position="512"/>
    </location>
</feature>
<feature type="compositionally biased region" description="Gly residues" evidence="1">
    <location>
        <begin position="431"/>
        <end position="462"/>
    </location>
</feature>
<dbReference type="PANTHER" id="PTHR35396:SF1">
    <property type="entry name" value="SMALL SECRETED PROTEIN"/>
    <property type="match status" value="1"/>
</dbReference>
<feature type="signal peptide" evidence="2">
    <location>
        <begin position="1"/>
        <end position="24"/>
    </location>
</feature>
<accession>A0A5B0SML6</accession>
<name>A0A5B0SML6_PUCGR</name>
<feature type="compositionally biased region" description="Pro residues" evidence="1">
    <location>
        <begin position="369"/>
        <end position="386"/>
    </location>
</feature>
<dbReference type="AlphaFoldDB" id="A0A5B0SML6"/>
<evidence type="ECO:0000313" key="4">
    <source>
        <dbReference type="Proteomes" id="UP000325313"/>
    </source>
</evidence>
<organism evidence="3 4">
    <name type="scientific">Puccinia graminis f. sp. tritici</name>
    <dbReference type="NCBI Taxonomy" id="56615"/>
    <lineage>
        <taxon>Eukaryota</taxon>
        <taxon>Fungi</taxon>
        <taxon>Dikarya</taxon>
        <taxon>Basidiomycota</taxon>
        <taxon>Pucciniomycotina</taxon>
        <taxon>Pucciniomycetes</taxon>
        <taxon>Pucciniales</taxon>
        <taxon>Pucciniaceae</taxon>
        <taxon>Puccinia</taxon>
    </lineage>
</organism>
<dbReference type="PANTHER" id="PTHR35396">
    <property type="entry name" value="SMALL SECRETED PROTEIN"/>
    <property type="match status" value="1"/>
</dbReference>
<evidence type="ECO:0000256" key="2">
    <source>
        <dbReference type="SAM" id="SignalP"/>
    </source>
</evidence>
<evidence type="ECO:0000313" key="3">
    <source>
        <dbReference type="EMBL" id="KAA1138373.1"/>
    </source>
</evidence>
<proteinExistence type="predicted"/>
<dbReference type="EMBL" id="VDEP01000003">
    <property type="protein sequence ID" value="KAA1138373.1"/>
    <property type="molecule type" value="Genomic_DNA"/>
</dbReference>
<feature type="compositionally biased region" description="Gly residues" evidence="1">
    <location>
        <begin position="469"/>
        <end position="480"/>
    </location>
</feature>
<feature type="compositionally biased region" description="Basic residues" evidence="1">
    <location>
        <begin position="500"/>
        <end position="512"/>
    </location>
</feature>
<feature type="chain" id="PRO_5022880215" evidence="2">
    <location>
        <begin position="25"/>
        <end position="512"/>
    </location>
</feature>
<protein>
    <submittedName>
        <fullName evidence="3">Uncharacterized protein</fullName>
    </submittedName>
</protein>
<sequence>MLSLTGLVAAIAMAGLMQLPYIAGNADPATGHIRNVKPTQAWLDKNQRWSSSSLSGLYLQISKLMLRLICSPIAATRMTREIQASECAMNTRLSYPHVQLFAWFKVNHGEDNYHGCPYGDCWAYATHPGPDDVEFDFLDSYTFFWHGLAGVEGTGVKEISDPKSGALGYEQSLSGKFLVGPTPMGTLQVDHDEHYPGFDPSKLVPWPKGAVNRFLWGPPEPKHLKCGRPCEENRDPGIAPGAYGSKMFSPAPASAYPPPPSWVPGPEDKCGKNGTIPVPDKCASFCSCASHCKDDNCISQCGSKGNKCDKSKCPALPPPPANPPQPGHDSDKCLNYCSCLEHCGTEQTCIKSNCKKIKHGCENDKCNSNPPPSFNPAPPTTNPTTPPSNSGPATDPTTPPSNSGGSKNPGQAPKKEKKKPKKKKQHKSGNGNTGSDGTGSDGTGSGGTGSGGTGSGSTGSGGNDSSSPGSGGNDSSGTGSGSTDDSESGGKGHSGSGSRRVYRKTVKAKACL</sequence>
<gene>
    <name evidence="3" type="ORF">PGTUg99_033285</name>
</gene>
<feature type="compositionally biased region" description="Polar residues" evidence="1">
    <location>
        <begin position="400"/>
        <end position="409"/>
    </location>
</feature>
<dbReference type="Proteomes" id="UP000325313">
    <property type="component" value="Unassembled WGS sequence"/>
</dbReference>
<feature type="compositionally biased region" description="Basic residues" evidence="1">
    <location>
        <begin position="415"/>
        <end position="427"/>
    </location>
</feature>